<dbReference type="PANTHER" id="PTHR43371">
    <property type="entry name" value="VITAMIN B12-DEPENDENT RIBONUCLEOTIDE REDUCTASE"/>
    <property type="match status" value="1"/>
</dbReference>
<dbReference type="PANTHER" id="PTHR43371:SF1">
    <property type="entry name" value="RIBONUCLEOSIDE-DIPHOSPHATE REDUCTASE"/>
    <property type="match status" value="1"/>
</dbReference>
<dbReference type="InterPro" id="IPR050862">
    <property type="entry name" value="RdRp_reductase_class-2"/>
</dbReference>
<dbReference type="EMBL" id="CAADRM010000013">
    <property type="protein sequence ID" value="VFU11585.1"/>
    <property type="molecule type" value="Genomic_DNA"/>
</dbReference>
<dbReference type="NCBIfam" id="TIGR02504">
    <property type="entry name" value="NrdJ_Z"/>
    <property type="match status" value="1"/>
</dbReference>
<comment type="cofactor">
    <cofactor evidence="1">
        <name>adenosylcob(III)alamin</name>
        <dbReference type="ChEBI" id="CHEBI:18408"/>
    </cofactor>
</comment>
<feature type="domain" description="Ribonucleotide reductase large subunit C-terminal" evidence="10">
    <location>
        <begin position="280"/>
        <end position="426"/>
    </location>
</feature>
<proteinExistence type="inferred from homology"/>
<evidence type="ECO:0000256" key="7">
    <source>
        <dbReference type="ARBA" id="ARBA00023157"/>
    </source>
</evidence>
<dbReference type="Pfam" id="PF02867">
    <property type="entry name" value="Ribonuc_red_lgC"/>
    <property type="match status" value="2"/>
</dbReference>
<evidence type="ECO:0000256" key="1">
    <source>
        <dbReference type="ARBA" id="ARBA00001922"/>
    </source>
</evidence>
<dbReference type="GO" id="GO:0004748">
    <property type="term" value="F:ribonucleoside-diphosphate reductase activity, thioredoxin disulfide as acceptor"/>
    <property type="evidence" value="ECO:0007669"/>
    <property type="project" value="UniProtKB-EC"/>
</dbReference>
<reference evidence="11" key="1">
    <citation type="submission" date="2019-03" db="EMBL/GenBank/DDBJ databases">
        <authorList>
            <person name="Hao L."/>
        </authorList>
    </citation>
    <scope>NUCLEOTIDE SEQUENCE</scope>
</reference>
<feature type="domain" description="Ribonucleotide reductase large subunit C-terminal" evidence="10">
    <location>
        <begin position="3"/>
        <end position="274"/>
    </location>
</feature>
<dbReference type="GO" id="GO:0000166">
    <property type="term" value="F:nucleotide binding"/>
    <property type="evidence" value="ECO:0007669"/>
    <property type="project" value="UniProtKB-KW"/>
</dbReference>
<evidence type="ECO:0000256" key="9">
    <source>
        <dbReference type="ARBA" id="ARBA00047754"/>
    </source>
</evidence>
<dbReference type="PRINTS" id="PR01183">
    <property type="entry name" value="RIBORDTASEM1"/>
</dbReference>
<dbReference type="InterPro" id="IPR000788">
    <property type="entry name" value="RNR_lg_C"/>
</dbReference>
<sequence>MATTSGVASGPVSFMKIFNAATEIIKQGGTRRGANMGVLRVDHPDIREFIEAKRDPEELQSFNLSVGITDGFMHAVKAGRHIDLINPRTKAAEGRINARELFDLMAECAWQSGEPGVLFLDRINRDNPTPSLGAIEATNPCGEQPLLPYESCNLGSINLVKMVRRGARGPEIDWEKLGETVKLGVRFLDDVIDVNHFPIPEIEKITRANRKIGLGVMGFAHFLILMGLPYGSDGSVRIAEEVMAYVTQQAREASRELAMQRGPFPNFNRSVYAQRGEPLLRNASATTIAPTGSLSIIAGCSSGIEPIFGISTTRKVAGGIELTEIDPVFQRFAEGHALAILESGSAGPSRIPFPDTSLLAPEIRDLFVTALDVPPSQHIRIQAAFQRHTDSAVSKTINFPANITIQGVKEVFQLAHDLGCKGITIYRDQSRPDQTVTCSACKVC</sequence>
<keyword evidence="6 11" id="KW-0560">Oxidoreductase</keyword>
<dbReference type="CDD" id="cd02888">
    <property type="entry name" value="RNR_II_dimer"/>
    <property type="match status" value="1"/>
</dbReference>
<evidence type="ECO:0000256" key="5">
    <source>
        <dbReference type="ARBA" id="ARBA00022741"/>
    </source>
</evidence>
<evidence type="ECO:0000256" key="4">
    <source>
        <dbReference type="ARBA" id="ARBA00022628"/>
    </source>
</evidence>
<dbReference type="GO" id="GO:0031419">
    <property type="term" value="F:cobalamin binding"/>
    <property type="evidence" value="ECO:0007669"/>
    <property type="project" value="UniProtKB-KW"/>
</dbReference>
<dbReference type="AlphaFoldDB" id="A0A485LUF9"/>
<dbReference type="InterPro" id="IPR013344">
    <property type="entry name" value="RNR_NrdJ/NrdZ"/>
</dbReference>
<keyword evidence="5" id="KW-0547">Nucleotide-binding</keyword>
<comment type="similarity">
    <text evidence="2">Belongs to the ribonucleoside diphosphate reductase class-2 family.</text>
</comment>
<evidence type="ECO:0000313" key="11">
    <source>
        <dbReference type="EMBL" id="VFU11585.1"/>
    </source>
</evidence>
<evidence type="ECO:0000256" key="8">
    <source>
        <dbReference type="ARBA" id="ARBA00023285"/>
    </source>
</evidence>
<gene>
    <name evidence="11" type="ORF">SCFA_110048</name>
</gene>
<dbReference type="Gene3D" id="3.20.70.20">
    <property type="match status" value="1"/>
</dbReference>
<organism evidence="11">
    <name type="scientific">anaerobic digester metagenome</name>
    <dbReference type="NCBI Taxonomy" id="1263854"/>
    <lineage>
        <taxon>unclassified sequences</taxon>
        <taxon>metagenomes</taxon>
        <taxon>ecological metagenomes</taxon>
    </lineage>
</organism>
<keyword evidence="7" id="KW-1015">Disulfide bond</keyword>
<keyword evidence="4" id="KW-0846">Cobalamin</keyword>
<comment type="catalytic activity">
    <reaction evidence="9">
        <text>a 2'-deoxyribonucleoside 5'-diphosphate + [thioredoxin]-disulfide + H2O = a ribonucleoside 5'-diphosphate + [thioredoxin]-dithiol</text>
        <dbReference type="Rhea" id="RHEA:23252"/>
        <dbReference type="Rhea" id="RHEA-COMP:10698"/>
        <dbReference type="Rhea" id="RHEA-COMP:10700"/>
        <dbReference type="ChEBI" id="CHEBI:15377"/>
        <dbReference type="ChEBI" id="CHEBI:29950"/>
        <dbReference type="ChEBI" id="CHEBI:50058"/>
        <dbReference type="ChEBI" id="CHEBI:57930"/>
        <dbReference type="ChEBI" id="CHEBI:73316"/>
        <dbReference type="EC" id="1.17.4.1"/>
    </reaction>
</comment>
<dbReference type="SUPFAM" id="SSF51998">
    <property type="entry name" value="PFL-like glycyl radical enzymes"/>
    <property type="match status" value="1"/>
</dbReference>
<evidence type="ECO:0000256" key="2">
    <source>
        <dbReference type="ARBA" id="ARBA00007405"/>
    </source>
</evidence>
<evidence type="ECO:0000256" key="3">
    <source>
        <dbReference type="ARBA" id="ARBA00012274"/>
    </source>
</evidence>
<protein>
    <recommendedName>
        <fullName evidence="3">ribonucleoside-diphosphate reductase</fullName>
        <ecNumber evidence="3">1.17.4.1</ecNumber>
    </recommendedName>
</protein>
<accession>A0A485LUF9</accession>
<evidence type="ECO:0000256" key="6">
    <source>
        <dbReference type="ARBA" id="ARBA00023002"/>
    </source>
</evidence>
<keyword evidence="8" id="KW-0170">Cobalt</keyword>
<dbReference type="EC" id="1.17.4.1" evidence="3"/>
<name>A0A485LUF9_9ZZZZ</name>
<evidence type="ECO:0000259" key="10">
    <source>
        <dbReference type="Pfam" id="PF02867"/>
    </source>
</evidence>